<evidence type="ECO:0000313" key="2">
    <source>
        <dbReference type="EMBL" id="SFC69099.1"/>
    </source>
</evidence>
<dbReference type="RefSeq" id="WP_093838675.1">
    <property type="nucleotide sequence ID" value="NZ_FOLM01000005.1"/>
</dbReference>
<reference evidence="2 3" key="1">
    <citation type="submission" date="2016-10" db="EMBL/GenBank/DDBJ databases">
        <authorList>
            <person name="de Groot N.N."/>
        </authorList>
    </citation>
    <scope>NUCLEOTIDE SEQUENCE [LARGE SCALE GENOMIC DNA]</scope>
    <source>
        <strain evidence="2 3">CGMCC 4.5739</strain>
    </source>
</reference>
<dbReference type="OrthoDB" id="7107936at2"/>
<evidence type="ECO:0000259" key="1">
    <source>
        <dbReference type="Pfam" id="PF22513"/>
    </source>
</evidence>
<dbReference type="SUPFAM" id="SSF47598">
    <property type="entry name" value="Ribbon-helix-helix"/>
    <property type="match status" value="1"/>
</dbReference>
<feature type="domain" description="Antitoxin FitA-like ribbon-helix-helix" evidence="1">
    <location>
        <begin position="2"/>
        <end position="39"/>
    </location>
</feature>
<name>A0A1I1L7X6_9ACTN</name>
<dbReference type="Pfam" id="PF22513">
    <property type="entry name" value="FitA-like_RHH"/>
    <property type="match status" value="1"/>
</dbReference>
<organism evidence="2 3">
    <name type="scientific">Streptomyces aidingensis</name>
    <dbReference type="NCBI Taxonomy" id="910347"/>
    <lineage>
        <taxon>Bacteria</taxon>
        <taxon>Bacillati</taxon>
        <taxon>Actinomycetota</taxon>
        <taxon>Actinomycetes</taxon>
        <taxon>Kitasatosporales</taxon>
        <taxon>Streptomycetaceae</taxon>
        <taxon>Streptomyces</taxon>
    </lineage>
</organism>
<accession>A0A1I1L7X6</accession>
<dbReference type="AlphaFoldDB" id="A0A1I1L7X6"/>
<dbReference type="STRING" id="910347.SAMN05421773_10593"/>
<dbReference type="InterPro" id="IPR053853">
    <property type="entry name" value="FitA-like_RHH"/>
</dbReference>
<dbReference type="EMBL" id="FOLM01000005">
    <property type="protein sequence ID" value="SFC69099.1"/>
    <property type="molecule type" value="Genomic_DNA"/>
</dbReference>
<dbReference type="Proteomes" id="UP000199207">
    <property type="component" value="Unassembled WGS sequence"/>
</dbReference>
<keyword evidence="3" id="KW-1185">Reference proteome</keyword>
<dbReference type="InterPro" id="IPR010985">
    <property type="entry name" value="Ribbon_hlx_hlx"/>
</dbReference>
<sequence>MATLYVRDLSDDALAELKIRAARERQSLQAYARALLEQEAATPTMADVVARIRDRVTARLSTQEVLADIEAERERS</sequence>
<protein>
    <recommendedName>
        <fullName evidence="1">Antitoxin FitA-like ribbon-helix-helix domain-containing protein</fullName>
    </recommendedName>
</protein>
<dbReference type="GO" id="GO:0006355">
    <property type="term" value="P:regulation of DNA-templated transcription"/>
    <property type="evidence" value="ECO:0007669"/>
    <property type="project" value="InterPro"/>
</dbReference>
<gene>
    <name evidence="2" type="ORF">SAMN05421773_10593</name>
</gene>
<evidence type="ECO:0000313" key="3">
    <source>
        <dbReference type="Proteomes" id="UP000199207"/>
    </source>
</evidence>
<proteinExistence type="predicted"/>